<proteinExistence type="predicted"/>
<keyword evidence="3" id="KW-1185">Reference proteome</keyword>
<protein>
    <recommendedName>
        <fullName evidence="4">DUF659 domain-containing protein</fullName>
    </recommendedName>
</protein>
<feature type="region of interest" description="Disordered" evidence="1">
    <location>
        <begin position="808"/>
        <end position="829"/>
    </location>
</feature>
<feature type="compositionally biased region" description="Basic residues" evidence="1">
    <location>
        <begin position="121"/>
        <end position="130"/>
    </location>
</feature>
<evidence type="ECO:0000313" key="2">
    <source>
        <dbReference type="EMBL" id="KZP24893.1"/>
    </source>
</evidence>
<gene>
    <name evidence="2" type="ORF">FIBSPDRAFT_888643</name>
</gene>
<dbReference type="Proteomes" id="UP000076532">
    <property type="component" value="Unassembled WGS sequence"/>
</dbReference>
<dbReference type="InterPro" id="IPR012337">
    <property type="entry name" value="RNaseH-like_sf"/>
</dbReference>
<accession>A0A166NDB4</accession>
<evidence type="ECO:0000256" key="1">
    <source>
        <dbReference type="SAM" id="MobiDB-lite"/>
    </source>
</evidence>
<dbReference type="STRING" id="436010.A0A166NDB4"/>
<evidence type="ECO:0000313" key="3">
    <source>
        <dbReference type="Proteomes" id="UP000076532"/>
    </source>
</evidence>
<dbReference type="AlphaFoldDB" id="A0A166NDB4"/>
<dbReference type="SUPFAM" id="SSF53098">
    <property type="entry name" value="Ribonuclease H-like"/>
    <property type="match status" value="1"/>
</dbReference>
<evidence type="ECO:0008006" key="4">
    <source>
        <dbReference type="Google" id="ProtNLM"/>
    </source>
</evidence>
<dbReference type="OrthoDB" id="3051252at2759"/>
<name>A0A166NDB4_9AGAM</name>
<reference evidence="2 3" key="1">
    <citation type="journal article" date="2016" name="Mol. Biol. Evol.">
        <title>Comparative Genomics of Early-Diverging Mushroom-Forming Fungi Provides Insights into the Origins of Lignocellulose Decay Capabilities.</title>
        <authorList>
            <person name="Nagy L.G."/>
            <person name="Riley R."/>
            <person name="Tritt A."/>
            <person name="Adam C."/>
            <person name="Daum C."/>
            <person name="Floudas D."/>
            <person name="Sun H."/>
            <person name="Yadav J.S."/>
            <person name="Pangilinan J."/>
            <person name="Larsson K.H."/>
            <person name="Matsuura K."/>
            <person name="Barry K."/>
            <person name="Labutti K."/>
            <person name="Kuo R."/>
            <person name="Ohm R.A."/>
            <person name="Bhattacharya S.S."/>
            <person name="Shirouzu T."/>
            <person name="Yoshinaga Y."/>
            <person name="Martin F.M."/>
            <person name="Grigoriev I.V."/>
            <person name="Hibbett D.S."/>
        </authorList>
    </citation>
    <scope>NUCLEOTIDE SEQUENCE [LARGE SCALE GENOMIC DNA]</scope>
    <source>
        <strain evidence="2 3">CBS 109695</strain>
    </source>
</reference>
<feature type="region of interest" description="Disordered" evidence="1">
    <location>
        <begin position="118"/>
        <end position="145"/>
    </location>
</feature>
<sequence length="829" mass="92169">MPPLKNSLWLHFTRGQKQNGSHYETYCKGCTSHHIAILAAEARANLHGVALDPATEMLAEQERFKKACQLISSMRGEKTAFIAHILGTSANQKKDACKHASQEAIDEAKEQSLIIAEAKSKQKNPGKHARTSSTDLSSTGPAKKPKFAQPGIAAHMFPGTEMPFSQAQIAAIQAQALRAQISANLPFHAYENVEMLKLFQMMHTAAPAIMPTAKVLGGRLLDDAVKVVNQKLCVMLEGRTDVGLCADGWKSATKGLVNGICINVDYKSTLLPVRKMVLQWPNNSATLFDRVERHYKYSDGGAKKGRIIMGKERPWVLVPSCWAHQFQLILSDYFKENEYAAQIAEQATSLIGWLNNHGRVRAIFDACQGQYNLGQTGHATILSYLVANLMRWTTHCIAFMRLEDLRRALVFAVDSPRRTIVEVEVGAAKNTVEGRRLRADTEEHCDLIHSASFWNGLEQVIGDIEPICYGTNINQKDSTRLDQIMLTLAGMFIHFSSHPEPEVAKAMQKRLEKRWKNCDQPLFLVALVLNPFEGISHFGESAGMDHLKINGLVHTNKLYRRIQSRPDNIDSLDVRANKEQAVSMALFHFLASTGPFMSWRTERTTFPTNDPILFWGIFKSIPETAELASFTLILLKIVANQGGCERVFSDLKVKQTQRRARLGLAKLGKMTKISDIKAEHQSLGIAKNKAPHKVHKSTAALLAVPRYSDLLGDQDDEDEDERGRMLITSKQGWHTDMARWIGAARDADAAEEIEDTENVLNSTPARPDLVYKCVTLAALFGRPDATPTRIPAAEIAAEAALMEALADLDEDERPDEGAIEIQSEDEYMG</sequence>
<dbReference type="EMBL" id="KV417524">
    <property type="protein sequence ID" value="KZP24893.1"/>
    <property type="molecule type" value="Genomic_DNA"/>
</dbReference>
<organism evidence="2 3">
    <name type="scientific">Athelia psychrophila</name>
    <dbReference type="NCBI Taxonomy" id="1759441"/>
    <lineage>
        <taxon>Eukaryota</taxon>
        <taxon>Fungi</taxon>
        <taxon>Dikarya</taxon>
        <taxon>Basidiomycota</taxon>
        <taxon>Agaricomycotina</taxon>
        <taxon>Agaricomycetes</taxon>
        <taxon>Agaricomycetidae</taxon>
        <taxon>Atheliales</taxon>
        <taxon>Atheliaceae</taxon>
        <taxon>Athelia</taxon>
    </lineage>
</organism>
<feature type="compositionally biased region" description="Polar residues" evidence="1">
    <location>
        <begin position="131"/>
        <end position="140"/>
    </location>
</feature>